<dbReference type="EMBL" id="CP128402">
    <property type="protein sequence ID" value="WJW70284.1"/>
    <property type="molecule type" value="Genomic_DNA"/>
</dbReference>
<dbReference type="Pfam" id="PF08388">
    <property type="entry name" value="GIIM"/>
    <property type="match status" value="1"/>
</dbReference>
<dbReference type="PANTHER" id="PTHR34047">
    <property type="entry name" value="NUCLEAR INTRON MATURASE 1, MITOCHONDRIAL-RELATED"/>
    <property type="match status" value="1"/>
</dbReference>
<dbReference type="InterPro" id="IPR002711">
    <property type="entry name" value="HNH"/>
</dbReference>
<keyword evidence="3" id="KW-0614">Plasmid</keyword>
<dbReference type="SMART" id="SM00507">
    <property type="entry name" value="HNHc"/>
    <property type="match status" value="1"/>
</dbReference>
<dbReference type="CDD" id="cd00085">
    <property type="entry name" value="HNHc"/>
    <property type="match status" value="1"/>
</dbReference>
<sequence length="561" mass="64905">MQIDNNLANGANTSTDWNMVDWPKAQRMVRNLRQRIFRATCKSNFKKVRSLQKLMLRSQSNRLVSVRQVTQINHGAKTPGLDKVVVKTPAARGKLVDELCQYQTWKAQPAKRVYIAKANGKMRPLGIVSIRDRCLQAIVKNALEPSWESRFEASSYGFRPGRGTHDAMYRIYTLANARSTKKWVLDADISGAFDNICQEYLLNTLGPTPGRELIRQWLKAGYVEKGVFHQTDQGTAQGGVISPLLLNITLHGMEQALGISSSETGYKPSKRALVKYADDLVVFCKTQADAQAAKQELSQWLAERGLSLAEEKTRIVHLTEGFNFLSFNVKHYHKPGTTKTGWKLLIKPSKQAVQKFRNRLKQEWLQFKGKNVKAVLSRLNPIIRGWANYNRTEVAKKCFSDLDRYMYNREVRYVKRSHPKKSWKWLKARYWGKLNLDREDVWVFGDKQTKRYLLKFSWFPIERHILVKGRASPDDPELKDYWKARQTKKIKELIPSKQRLAQKQQGLCLVCRQTLFNEEELHAHHKIAKAKGGKNRYENLSLVHLFCHQQLHAKEKVEDEE</sequence>
<gene>
    <name evidence="2" type="primary">ltrA</name>
    <name evidence="2" type="ORF">HXX08_14795</name>
    <name evidence="3" type="ORF">OZ401_005015</name>
</gene>
<keyword evidence="5" id="KW-1185">Reference proteome</keyword>
<dbReference type="GO" id="GO:0003964">
    <property type="term" value="F:RNA-directed DNA polymerase activity"/>
    <property type="evidence" value="ECO:0007669"/>
    <property type="project" value="UniProtKB-KW"/>
</dbReference>
<proteinExistence type="predicted"/>
<dbReference type="GO" id="GO:0004519">
    <property type="term" value="F:endonuclease activity"/>
    <property type="evidence" value="ECO:0007669"/>
    <property type="project" value="InterPro"/>
</dbReference>
<dbReference type="CDD" id="cd01651">
    <property type="entry name" value="RT_G2_intron"/>
    <property type="match status" value="1"/>
</dbReference>
<evidence type="ECO:0000259" key="1">
    <source>
        <dbReference type="PROSITE" id="PS50878"/>
    </source>
</evidence>
<dbReference type="Proteomes" id="UP001431572">
    <property type="component" value="Plasmid unnamed2"/>
</dbReference>
<name>A0A8T7M4Z7_9CHLR</name>
<evidence type="ECO:0000313" key="2">
    <source>
        <dbReference type="EMBL" id="NWJ47126.1"/>
    </source>
</evidence>
<dbReference type="Pfam" id="PF00078">
    <property type="entry name" value="RVT_1"/>
    <property type="match status" value="1"/>
</dbReference>
<evidence type="ECO:0000313" key="3">
    <source>
        <dbReference type="EMBL" id="WJW70284.1"/>
    </source>
</evidence>
<reference evidence="2 4" key="1">
    <citation type="submission" date="2020-06" db="EMBL/GenBank/DDBJ databases">
        <title>Anoxygenic phototrophic Chloroflexota member uses a Type I reaction center.</title>
        <authorList>
            <person name="Tsuji J.M."/>
            <person name="Shaw N.A."/>
            <person name="Nagashima S."/>
            <person name="Venkiteswaran J."/>
            <person name="Schiff S.L."/>
            <person name="Hanada S."/>
            <person name="Tank M."/>
            <person name="Neufeld J.D."/>
        </authorList>
    </citation>
    <scope>NUCLEOTIDE SEQUENCE [LARGE SCALE GENOMIC DNA]</scope>
    <source>
        <strain evidence="2">L227-S17</strain>
    </source>
</reference>
<dbReference type="InterPro" id="IPR003615">
    <property type="entry name" value="HNH_nuc"/>
</dbReference>
<keyword evidence="2" id="KW-0808">Transferase</keyword>
<evidence type="ECO:0000313" key="4">
    <source>
        <dbReference type="Proteomes" id="UP000521676"/>
    </source>
</evidence>
<feature type="domain" description="Reverse transcriptase" evidence="1">
    <location>
        <begin position="96"/>
        <end position="329"/>
    </location>
</feature>
<evidence type="ECO:0000313" key="5">
    <source>
        <dbReference type="Proteomes" id="UP001431572"/>
    </source>
</evidence>
<geneLocation type="plasmid" evidence="3 5">
    <name>unnamed2</name>
</geneLocation>
<accession>A0A8T7M4Z7</accession>
<dbReference type="RefSeq" id="WP_341472158.1">
    <property type="nucleotide sequence ID" value="NZ_CP128402.1"/>
</dbReference>
<dbReference type="InterPro" id="IPR051083">
    <property type="entry name" value="GrpII_Intron_Splice-Mob/Def"/>
</dbReference>
<dbReference type="InterPro" id="IPR043502">
    <property type="entry name" value="DNA/RNA_pol_sf"/>
</dbReference>
<dbReference type="PANTHER" id="PTHR34047:SF10">
    <property type="entry name" value="GROUP II INTRON-ASSOCIATED OPEN READING FRAME"/>
    <property type="match status" value="1"/>
</dbReference>
<reference evidence="3" key="2">
    <citation type="journal article" date="2024" name="Nature">
        <title>Anoxygenic phototroph of the Chloroflexota uses a type I reaction centre.</title>
        <authorList>
            <person name="Tsuji J.M."/>
            <person name="Shaw N.A."/>
            <person name="Nagashima S."/>
            <person name="Venkiteswaran J.J."/>
            <person name="Schiff S.L."/>
            <person name="Watanabe T."/>
            <person name="Fukui M."/>
            <person name="Hanada S."/>
            <person name="Tank M."/>
            <person name="Neufeld J.D."/>
        </authorList>
    </citation>
    <scope>NUCLEOTIDE SEQUENCE</scope>
    <source>
        <strain evidence="3">L227-S17</strain>
        <plasmid evidence="3 5">unnamed2</plasmid>
    </source>
</reference>
<dbReference type="Proteomes" id="UP000521676">
    <property type="component" value="Unassembled WGS sequence"/>
</dbReference>
<dbReference type="AlphaFoldDB" id="A0A8T7M4Z7"/>
<dbReference type="InterPro" id="IPR030931">
    <property type="entry name" value="Group_II_RT_mat"/>
</dbReference>
<protein>
    <submittedName>
        <fullName evidence="2">Group II intron reverse transcriptase/maturase</fullName>
        <ecNumber evidence="2">2.7.7.49</ecNumber>
    </submittedName>
</protein>
<keyword evidence="2" id="KW-0548">Nucleotidyltransferase</keyword>
<dbReference type="GO" id="GO:0008270">
    <property type="term" value="F:zinc ion binding"/>
    <property type="evidence" value="ECO:0007669"/>
    <property type="project" value="InterPro"/>
</dbReference>
<dbReference type="Gene3D" id="1.10.30.50">
    <property type="match status" value="1"/>
</dbReference>
<dbReference type="GO" id="GO:0003676">
    <property type="term" value="F:nucleic acid binding"/>
    <property type="evidence" value="ECO:0007669"/>
    <property type="project" value="InterPro"/>
</dbReference>
<dbReference type="Pfam" id="PF13655">
    <property type="entry name" value="RVT_N"/>
    <property type="match status" value="1"/>
</dbReference>
<dbReference type="EC" id="2.7.7.49" evidence="2"/>
<dbReference type="InterPro" id="IPR000477">
    <property type="entry name" value="RT_dom"/>
</dbReference>
<dbReference type="Pfam" id="PF01844">
    <property type="entry name" value="HNH"/>
    <property type="match status" value="1"/>
</dbReference>
<dbReference type="PROSITE" id="PS50878">
    <property type="entry name" value="RT_POL"/>
    <property type="match status" value="1"/>
</dbReference>
<keyword evidence="2" id="KW-0695">RNA-directed DNA polymerase</keyword>
<dbReference type="InterPro" id="IPR025960">
    <property type="entry name" value="RVT_N"/>
</dbReference>
<dbReference type="NCBIfam" id="TIGR04416">
    <property type="entry name" value="group_II_RT_mat"/>
    <property type="match status" value="1"/>
</dbReference>
<dbReference type="EMBL" id="JACATZ010000002">
    <property type="protein sequence ID" value="NWJ47126.1"/>
    <property type="molecule type" value="Genomic_DNA"/>
</dbReference>
<dbReference type="SUPFAM" id="SSF56672">
    <property type="entry name" value="DNA/RNA polymerases"/>
    <property type="match status" value="1"/>
</dbReference>
<organism evidence="2 4">
    <name type="scientific">Candidatus Chlorohelix allophototropha</name>
    <dbReference type="NCBI Taxonomy" id="3003348"/>
    <lineage>
        <taxon>Bacteria</taxon>
        <taxon>Bacillati</taxon>
        <taxon>Chloroflexota</taxon>
        <taxon>Chloroflexia</taxon>
        <taxon>Candidatus Chloroheliales</taxon>
        <taxon>Candidatus Chloroheliaceae</taxon>
        <taxon>Candidatus Chlorohelix</taxon>
    </lineage>
</organism>
<dbReference type="InterPro" id="IPR013597">
    <property type="entry name" value="Mat_intron_G2"/>
</dbReference>